<organism evidence="2 3">
    <name type="scientific">Protea cynaroides</name>
    <dbReference type="NCBI Taxonomy" id="273540"/>
    <lineage>
        <taxon>Eukaryota</taxon>
        <taxon>Viridiplantae</taxon>
        <taxon>Streptophyta</taxon>
        <taxon>Embryophyta</taxon>
        <taxon>Tracheophyta</taxon>
        <taxon>Spermatophyta</taxon>
        <taxon>Magnoliopsida</taxon>
        <taxon>Proteales</taxon>
        <taxon>Proteaceae</taxon>
        <taxon>Protea</taxon>
    </lineage>
</organism>
<dbReference type="PROSITE" id="PS50053">
    <property type="entry name" value="UBIQUITIN_2"/>
    <property type="match status" value="2"/>
</dbReference>
<protein>
    <recommendedName>
        <fullName evidence="1">Ubiquitin-like domain-containing protein</fullName>
    </recommendedName>
</protein>
<dbReference type="GO" id="GO:0043161">
    <property type="term" value="P:proteasome-mediated ubiquitin-dependent protein catabolic process"/>
    <property type="evidence" value="ECO:0007669"/>
    <property type="project" value="TreeGrafter"/>
</dbReference>
<accession>A0A9Q0HAC9</accession>
<comment type="caution">
    <text evidence="2">The sequence shown here is derived from an EMBL/GenBank/DDBJ whole genome shotgun (WGS) entry which is preliminary data.</text>
</comment>
<reference evidence="2" key="1">
    <citation type="journal article" date="2023" name="Plant J.">
        <title>The genome of the king protea, Protea cynaroides.</title>
        <authorList>
            <person name="Chang J."/>
            <person name="Duong T.A."/>
            <person name="Schoeman C."/>
            <person name="Ma X."/>
            <person name="Roodt D."/>
            <person name="Barker N."/>
            <person name="Li Z."/>
            <person name="Van de Peer Y."/>
            <person name="Mizrachi E."/>
        </authorList>
    </citation>
    <scope>NUCLEOTIDE SEQUENCE</scope>
    <source>
        <tissue evidence="2">Young leaves</tissue>
    </source>
</reference>
<dbReference type="AlphaFoldDB" id="A0A9Q0HAC9"/>
<dbReference type="OrthoDB" id="2012182at2759"/>
<feature type="domain" description="Ubiquitin-like" evidence="1">
    <location>
        <begin position="1"/>
        <end position="69"/>
    </location>
</feature>
<dbReference type="PANTHER" id="PTHR10621">
    <property type="entry name" value="UV EXCISION REPAIR PROTEIN RAD23"/>
    <property type="match status" value="1"/>
</dbReference>
<gene>
    <name evidence="2" type="ORF">NE237_022825</name>
</gene>
<dbReference type="SUPFAM" id="SSF54236">
    <property type="entry name" value="Ubiquitin-like"/>
    <property type="match status" value="2"/>
</dbReference>
<dbReference type="SMART" id="SM00213">
    <property type="entry name" value="UBQ"/>
    <property type="match status" value="2"/>
</dbReference>
<dbReference type="Proteomes" id="UP001141806">
    <property type="component" value="Unassembled WGS sequence"/>
</dbReference>
<evidence type="ECO:0000313" key="2">
    <source>
        <dbReference type="EMBL" id="KAJ4962886.1"/>
    </source>
</evidence>
<dbReference type="GO" id="GO:0005654">
    <property type="term" value="C:nucleoplasm"/>
    <property type="evidence" value="ECO:0007669"/>
    <property type="project" value="TreeGrafter"/>
</dbReference>
<proteinExistence type="predicted"/>
<dbReference type="Pfam" id="PF00240">
    <property type="entry name" value="ubiquitin"/>
    <property type="match status" value="2"/>
</dbReference>
<dbReference type="CDD" id="cd17039">
    <property type="entry name" value="Ubl_ubiquitin_like"/>
    <property type="match status" value="2"/>
</dbReference>
<dbReference type="GO" id="GO:0043130">
    <property type="term" value="F:ubiquitin binding"/>
    <property type="evidence" value="ECO:0007669"/>
    <property type="project" value="TreeGrafter"/>
</dbReference>
<dbReference type="EMBL" id="JAMYWD010000008">
    <property type="protein sequence ID" value="KAJ4962886.1"/>
    <property type="molecule type" value="Genomic_DNA"/>
</dbReference>
<dbReference type="InterPro" id="IPR029071">
    <property type="entry name" value="Ubiquitin-like_domsf"/>
</dbReference>
<dbReference type="PANTHER" id="PTHR10621:SF39">
    <property type="entry name" value="UBIQUITIN-LIKE SUPERFAMILY PROTEIN"/>
    <property type="match status" value="1"/>
</dbReference>
<name>A0A9Q0HAC9_9MAGN</name>
<evidence type="ECO:0000259" key="1">
    <source>
        <dbReference type="PROSITE" id="PS50053"/>
    </source>
</evidence>
<sequence length="155" mass="17861">MLISIETEYSVFHKMRVWPSSTVLELKEKMEMKSSAKADQQVLWLDRIKLKDEKTLDYYGIRDGMELYMTYNYFAAGVITISAKTETKTYNLEVEETDNVLVLKGRIYQLSGIPIELMKLFCGETKMENNKSLLAYYIREGSIMGIVGVQNVADD</sequence>
<dbReference type="GO" id="GO:0005829">
    <property type="term" value="C:cytosol"/>
    <property type="evidence" value="ECO:0007669"/>
    <property type="project" value="TreeGrafter"/>
</dbReference>
<evidence type="ECO:0000313" key="3">
    <source>
        <dbReference type="Proteomes" id="UP001141806"/>
    </source>
</evidence>
<keyword evidence="3" id="KW-1185">Reference proteome</keyword>
<dbReference type="GO" id="GO:0031593">
    <property type="term" value="F:polyubiquitin modification-dependent protein binding"/>
    <property type="evidence" value="ECO:0007669"/>
    <property type="project" value="TreeGrafter"/>
</dbReference>
<dbReference type="Gene3D" id="3.10.20.90">
    <property type="entry name" value="Phosphatidylinositol 3-kinase Catalytic Subunit, Chain A, domain 1"/>
    <property type="match status" value="2"/>
</dbReference>
<dbReference type="InterPro" id="IPR000626">
    <property type="entry name" value="Ubiquitin-like_dom"/>
</dbReference>
<dbReference type="GO" id="GO:0070628">
    <property type="term" value="F:proteasome binding"/>
    <property type="evidence" value="ECO:0007669"/>
    <property type="project" value="TreeGrafter"/>
</dbReference>
<feature type="domain" description="Ubiquitin-like" evidence="1">
    <location>
        <begin position="79"/>
        <end position="147"/>
    </location>
</feature>